<dbReference type="InterPro" id="IPR020841">
    <property type="entry name" value="PKS_Beta-ketoAc_synthase_dom"/>
</dbReference>
<dbReference type="NCBIfam" id="NF005589">
    <property type="entry name" value="PRK07314.1"/>
    <property type="match status" value="1"/>
</dbReference>
<dbReference type="EMBL" id="MSIE01000018">
    <property type="protein sequence ID" value="OLF17364.1"/>
    <property type="molecule type" value="Genomic_DNA"/>
</dbReference>
<name>A0A1Q8CSQ0_9PSEU</name>
<evidence type="ECO:0000313" key="6">
    <source>
        <dbReference type="EMBL" id="OLF17364.1"/>
    </source>
</evidence>
<dbReference type="InterPro" id="IPR018201">
    <property type="entry name" value="Ketoacyl_synth_AS"/>
</dbReference>
<dbReference type="AlphaFoldDB" id="A0A1Q8CSQ0"/>
<keyword evidence="2 4" id="KW-0808">Transferase</keyword>
<dbReference type="GO" id="GO:0005829">
    <property type="term" value="C:cytosol"/>
    <property type="evidence" value="ECO:0007669"/>
    <property type="project" value="TreeGrafter"/>
</dbReference>
<dbReference type="InterPro" id="IPR014031">
    <property type="entry name" value="Ketoacyl_synth_C"/>
</dbReference>
<keyword evidence="3" id="KW-0012">Acyltransferase</keyword>
<dbReference type="STRING" id="1912961.BU204_12175"/>
<evidence type="ECO:0000256" key="1">
    <source>
        <dbReference type="ARBA" id="ARBA00008467"/>
    </source>
</evidence>
<dbReference type="SUPFAM" id="SSF53901">
    <property type="entry name" value="Thiolase-like"/>
    <property type="match status" value="2"/>
</dbReference>
<dbReference type="PROSITE" id="PS00606">
    <property type="entry name" value="KS3_1"/>
    <property type="match status" value="1"/>
</dbReference>
<dbReference type="Gene3D" id="3.40.47.10">
    <property type="match status" value="2"/>
</dbReference>
<dbReference type="PANTHER" id="PTHR11712">
    <property type="entry name" value="POLYKETIDE SYNTHASE-RELATED"/>
    <property type="match status" value="1"/>
</dbReference>
<dbReference type="Pfam" id="PF02801">
    <property type="entry name" value="Ketoacyl-synt_C"/>
    <property type="match status" value="1"/>
</dbReference>
<dbReference type="InterPro" id="IPR000794">
    <property type="entry name" value="Beta-ketoacyl_synthase"/>
</dbReference>
<keyword evidence="7" id="KW-1185">Reference proteome</keyword>
<dbReference type="InterPro" id="IPR014030">
    <property type="entry name" value="Ketoacyl_synth_N"/>
</dbReference>
<evidence type="ECO:0000313" key="7">
    <source>
        <dbReference type="Proteomes" id="UP000185596"/>
    </source>
</evidence>
<dbReference type="Proteomes" id="UP000185596">
    <property type="component" value="Unassembled WGS sequence"/>
</dbReference>
<accession>A0A1Q8CSQ0</accession>
<gene>
    <name evidence="6" type="ORF">BU204_12175</name>
</gene>
<dbReference type="FunFam" id="3.40.47.10:FF:000029">
    <property type="entry name" value="3-oxoacyl-[acyl-carrier-protein] synthase 1"/>
    <property type="match status" value="1"/>
</dbReference>
<proteinExistence type="inferred from homology"/>
<evidence type="ECO:0000259" key="5">
    <source>
        <dbReference type="PROSITE" id="PS52004"/>
    </source>
</evidence>
<evidence type="ECO:0000256" key="4">
    <source>
        <dbReference type="RuleBase" id="RU003694"/>
    </source>
</evidence>
<dbReference type="GO" id="GO:0030497">
    <property type="term" value="P:fatty acid elongation"/>
    <property type="evidence" value="ECO:0007669"/>
    <property type="project" value="UniProtKB-ARBA"/>
</dbReference>
<dbReference type="PANTHER" id="PTHR11712:SF336">
    <property type="entry name" value="3-OXOACYL-[ACYL-CARRIER-PROTEIN] SYNTHASE, MITOCHONDRIAL"/>
    <property type="match status" value="1"/>
</dbReference>
<reference evidence="6 7" key="1">
    <citation type="submission" date="2016-12" db="EMBL/GenBank/DDBJ databases">
        <title>The draft genome sequence of Actinophytocola sp. 11-183.</title>
        <authorList>
            <person name="Wang W."/>
            <person name="Yuan L."/>
        </authorList>
    </citation>
    <scope>NUCLEOTIDE SEQUENCE [LARGE SCALE GENOMIC DNA]</scope>
    <source>
        <strain evidence="6 7">11-183</strain>
    </source>
</reference>
<dbReference type="InterPro" id="IPR016039">
    <property type="entry name" value="Thiolase-like"/>
</dbReference>
<comment type="caution">
    <text evidence="6">The sequence shown here is derived from an EMBL/GenBank/DDBJ whole genome shotgun (WGS) entry which is preliminary data.</text>
</comment>
<protein>
    <submittedName>
        <fullName evidence="6">Beta-ACP synthase</fullName>
    </submittedName>
</protein>
<dbReference type="RefSeq" id="WP_075125738.1">
    <property type="nucleotide sequence ID" value="NZ_MSIE01000018.1"/>
</dbReference>
<dbReference type="FunFam" id="3.40.47.10:FF:000018">
    <property type="entry name" value="3-oxoacyl-[acyl-carrier-protein] synthase 2"/>
    <property type="match status" value="1"/>
</dbReference>
<organism evidence="6 7">
    <name type="scientific">Actinophytocola xanthii</name>
    <dbReference type="NCBI Taxonomy" id="1912961"/>
    <lineage>
        <taxon>Bacteria</taxon>
        <taxon>Bacillati</taxon>
        <taxon>Actinomycetota</taxon>
        <taxon>Actinomycetes</taxon>
        <taxon>Pseudonocardiales</taxon>
        <taxon>Pseudonocardiaceae</taxon>
    </lineage>
</organism>
<evidence type="ECO:0000256" key="2">
    <source>
        <dbReference type="ARBA" id="ARBA00022679"/>
    </source>
</evidence>
<sequence length="429" mass="45382">MSRGSGQHGPRRVVVTGVGVVAPGGVTREAFWSTLTAGRTATRRISFFDATKFRSRVAAEADFDPVAAGLSAQEIRRADRYVQFGLACAREALADSGLELDERTLDSTGVVMGSAVGGTMALEDEYVAVSNTGKEWLVDHTYAGPFLYQALVPSSLSADIAHRYGTHGPTQVVSTGCTSGIDAIGYAWHLVQDGEADVIIAGASDSPISPVTVSSFDAIKATTPENDDPEHASRPFDATRKGFVMGEGGAVLILEELSHALARGAKIYCEVTGYASRSNGFHMTGLRPDGLEMAEAIRVSLDQGRTNPTDVDYICAHGSGTKQNDRHETAAFKKALGDHAYRTPVSSIKSMIGHSLGAIGAIEMAACALTIDRSAIAPTANWSQRDPECDLDYTPNTAREKRVNVALSVGSGFGGFQSAMVFSRLKEAA</sequence>
<dbReference type="Pfam" id="PF00109">
    <property type="entry name" value="ketoacyl-synt"/>
    <property type="match status" value="1"/>
</dbReference>
<dbReference type="SMART" id="SM00825">
    <property type="entry name" value="PKS_KS"/>
    <property type="match status" value="1"/>
</dbReference>
<evidence type="ECO:0000256" key="3">
    <source>
        <dbReference type="ARBA" id="ARBA00023315"/>
    </source>
</evidence>
<feature type="domain" description="Ketosynthase family 3 (KS3)" evidence="5">
    <location>
        <begin position="10"/>
        <end position="424"/>
    </location>
</feature>
<dbReference type="OrthoDB" id="9808669at2"/>
<comment type="similarity">
    <text evidence="1 4">Belongs to the thiolase-like superfamily. Beta-ketoacyl-ACP synthases family.</text>
</comment>
<dbReference type="CDD" id="cd00834">
    <property type="entry name" value="KAS_I_II"/>
    <property type="match status" value="1"/>
</dbReference>
<dbReference type="PROSITE" id="PS52004">
    <property type="entry name" value="KS3_2"/>
    <property type="match status" value="1"/>
</dbReference>
<dbReference type="GO" id="GO:0004315">
    <property type="term" value="F:3-oxoacyl-[acyl-carrier-protein] synthase activity"/>
    <property type="evidence" value="ECO:0007669"/>
    <property type="project" value="InterPro"/>
</dbReference>